<feature type="transmembrane region" description="Helical" evidence="5">
    <location>
        <begin position="36"/>
        <end position="60"/>
    </location>
</feature>
<proteinExistence type="predicted"/>
<evidence type="ECO:0000259" key="6">
    <source>
        <dbReference type="PROSITE" id="PS50929"/>
    </source>
</evidence>
<protein>
    <recommendedName>
        <fullName evidence="6">ABC transmembrane type-1 domain-containing protein</fullName>
    </recommendedName>
</protein>
<keyword evidence="3 5" id="KW-1133">Transmembrane helix</keyword>
<evidence type="ECO:0000256" key="4">
    <source>
        <dbReference type="ARBA" id="ARBA00023136"/>
    </source>
</evidence>
<dbReference type="Proteomes" id="UP000194606">
    <property type="component" value="Unassembled WGS sequence"/>
</dbReference>
<dbReference type="EMBL" id="MUIZ01000006">
    <property type="protein sequence ID" value="OUK03798.1"/>
    <property type="molecule type" value="Genomic_DNA"/>
</dbReference>
<feature type="transmembrane region" description="Helical" evidence="5">
    <location>
        <begin position="66"/>
        <end position="90"/>
    </location>
</feature>
<keyword evidence="2 5" id="KW-0812">Transmembrane</keyword>
<dbReference type="SUPFAM" id="SSF90123">
    <property type="entry name" value="ABC transporter transmembrane region"/>
    <property type="match status" value="1"/>
</dbReference>
<keyword evidence="4 5" id="KW-0472">Membrane</keyword>
<dbReference type="GO" id="GO:0140359">
    <property type="term" value="F:ABC-type transporter activity"/>
    <property type="evidence" value="ECO:0007669"/>
    <property type="project" value="InterPro"/>
</dbReference>
<name>A0A252CBA2_9LACT</name>
<feature type="domain" description="ABC transmembrane type-1" evidence="6">
    <location>
        <begin position="1"/>
        <end position="80"/>
    </location>
</feature>
<dbReference type="AlphaFoldDB" id="A0A252CBA2"/>
<reference evidence="7 8" key="1">
    <citation type="submission" date="2017-02" db="EMBL/GenBank/DDBJ databases">
        <authorList>
            <person name="Peterson S.W."/>
        </authorList>
    </citation>
    <scope>NUCLEOTIDE SEQUENCE [LARGE SCALE GENOMIC DNA]</scope>
    <source>
        <strain evidence="7">159469</strain>
    </source>
</reference>
<evidence type="ECO:0000313" key="7">
    <source>
        <dbReference type="EMBL" id="OUK03798.1"/>
    </source>
</evidence>
<comment type="subcellular location">
    <subcellularLocation>
        <location evidence="1">Cell membrane</location>
        <topology evidence="1">Multi-pass membrane protein</topology>
    </subcellularLocation>
</comment>
<dbReference type="GO" id="GO:0005524">
    <property type="term" value="F:ATP binding"/>
    <property type="evidence" value="ECO:0007669"/>
    <property type="project" value="InterPro"/>
</dbReference>
<comment type="caution">
    <text evidence="7">The sequence shown here is derived from an EMBL/GenBank/DDBJ whole genome shotgun (WGS) entry which is preliminary data.</text>
</comment>
<organism evidence="7 8">
    <name type="scientific">Lactococcus petauri</name>
    <dbReference type="NCBI Taxonomy" id="1940789"/>
    <lineage>
        <taxon>Bacteria</taxon>
        <taxon>Bacillati</taxon>
        <taxon>Bacillota</taxon>
        <taxon>Bacilli</taxon>
        <taxon>Lactobacillales</taxon>
        <taxon>Streptococcaceae</taxon>
        <taxon>Lactococcus</taxon>
    </lineage>
</organism>
<evidence type="ECO:0000256" key="3">
    <source>
        <dbReference type="ARBA" id="ARBA00022989"/>
    </source>
</evidence>
<dbReference type="PROSITE" id="PS50929">
    <property type="entry name" value="ABC_TM1F"/>
    <property type="match status" value="1"/>
</dbReference>
<dbReference type="RefSeq" id="WP_086583075.1">
    <property type="nucleotide sequence ID" value="NZ_MUIZ01000006.1"/>
</dbReference>
<accession>A0A252CBA2</accession>
<dbReference type="GO" id="GO:0005886">
    <property type="term" value="C:plasma membrane"/>
    <property type="evidence" value="ECO:0007669"/>
    <property type="project" value="UniProtKB-SubCell"/>
</dbReference>
<sequence>MIKSSVVSDQEFELIQISCQEMIKEKEKKLVIKQRLGLIWAIVVLISSAFLFIIITYGVITGRFNLGVLVASIILLMSGFVMTYLSVFALREESYTKKYFLKKYLVSAIEYDEKFVKNTIYTWVFVDTICVLFKENKKVKLFILKQADNPEFYQKMKVDYSKKNQRPSTFQYIRYLYFEDQGIEGD</sequence>
<evidence type="ECO:0000256" key="1">
    <source>
        <dbReference type="ARBA" id="ARBA00004651"/>
    </source>
</evidence>
<evidence type="ECO:0000256" key="5">
    <source>
        <dbReference type="SAM" id="Phobius"/>
    </source>
</evidence>
<dbReference type="InterPro" id="IPR036640">
    <property type="entry name" value="ABC1_TM_sf"/>
</dbReference>
<evidence type="ECO:0000256" key="2">
    <source>
        <dbReference type="ARBA" id="ARBA00022692"/>
    </source>
</evidence>
<gene>
    <name evidence="7" type="ORF">BZZ03_09090</name>
</gene>
<dbReference type="InterPro" id="IPR011527">
    <property type="entry name" value="ABC1_TM_dom"/>
</dbReference>
<evidence type="ECO:0000313" key="8">
    <source>
        <dbReference type="Proteomes" id="UP000194606"/>
    </source>
</evidence>